<name>A0A7H0HQS2_9ACTN</name>
<dbReference type="PANTHER" id="PTHR43026:SF1">
    <property type="entry name" value="2-HYDROXYACID DEHYDROGENASE HOMOLOG 1-RELATED"/>
    <property type="match status" value="1"/>
</dbReference>
<sequence length="334" mass="35845">MEVLAFGVQADEKPLIEAAFEGHHEVRCVGVFLDADTAAMAAGYEAISTSVNARLDAGVLQTLAVGGTAMIAQRSTGFNNIDLDVAERLGLTVARVSFYSPYSVAEFAWTLAMAVNRRIVRASNRTRDFDFRLDGLMGRDLRGRTVGVVGTGKIGEAFTRIAHGFGMRLLGWDVAPNPACAELGMTYVPKEDLFAESDVISLHVPLLPATRHLIGADALRLMKDDAILVNSSRGGLIDSEALVGELRKGRFTGVGLDVYEAEAGLFFLDKSLEAVDDDTLARLVTFPNVVVTSHQAYYTTDAVAQIVETTVANIDDWAAGRRSENVLVPAAPAP</sequence>
<comment type="similarity">
    <text evidence="1 4">Belongs to the D-isomer specific 2-hydroxyacid dehydrogenase family.</text>
</comment>
<dbReference type="InterPro" id="IPR006139">
    <property type="entry name" value="D-isomer_2_OHA_DH_cat_dom"/>
</dbReference>
<organism evidence="7 8">
    <name type="scientific">Streptomyces genisteinicus</name>
    <dbReference type="NCBI Taxonomy" id="2768068"/>
    <lineage>
        <taxon>Bacteria</taxon>
        <taxon>Bacillati</taxon>
        <taxon>Actinomycetota</taxon>
        <taxon>Actinomycetes</taxon>
        <taxon>Kitasatosporales</taxon>
        <taxon>Streptomycetaceae</taxon>
        <taxon>Streptomyces</taxon>
    </lineage>
</organism>
<dbReference type="InterPro" id="IPR029752">
    <property type="entry name" value="D-isomer_DH_CS1"/>
</dbReference>
<dbReference type="InterPro" id="IPR036291">
    <property type="entry name" value="NAD(P)-bd_dom_sf"/>
</dbReference>
<keyword evidence="8" id="KW-1185">Reference proteome</keyword>
<dbReference type="GO" id="GO:0008720">
    <property type="term" value="F:D-lactate dehydrogenase (NAD+) activity"/>
    <property type="evidence" value="ECO:0007669"/>
    <property type="project" value="TreeGrafter"/>
</dbReference>
<evidence type="ECO:0000256" key="3">
    <source>
        <dbReference type="ARBA" id="ARBA00023027"/>
    </source>
</evidence>
<dbReference type="AlphaFoldDB" id="A0A7H0HQS2"/>
<dbReference type="SUPFAM" id="SSF51735">
    <property type="entry name" value="NAD(P)-binding Rossmann-fold domains"/>
    <property type="match status" value="1"/>
</dbReference>
<evidence type="ECO:0000256" key="2">
    <source>
        <dbReference type="ARBA" id="ARBA00023002"/>
    </source>
</evidence>
<dbReference type="RefSeq" id="WP_187740062.1">
    <property type="nucleotide sequence ID" value="NZ_CP060825.1"/>
</dbReference>
<dbReference type="InterPro" id="IPR029753">
    <property type="entry name" value="D-isomer_DH_CS"/>
</dbReference>
<gene>
    <name evidence="7" type="ORF">IAG43_07990</name>
</gene>
<dbReference type="EMBL" id="CP060825">
    <property type="protein sequence ID" value="QNP62888.1"/>
    <property type="molecule type" value="Genomic_DNA"/>
</dbReference>
<dbReference type="Gene3D" id="3.40.50.720">
    <property type="entry name" value="NAD(P)-binding Rossmann-like Domain"/>
    <property type="match status" value="2"/>
</dbReference>
<feature type="domain" description="D-isomer specific 2-hydroxyacid dehydrogenase catalytic" evidence="5">
    <location>
        <begin position="8"/>
        <end position="327"/>
    </location>
</feature>
<dbReference type="Pfam" id="PF00389">
    <property type="entry name" value="2-Hacid_dh"/>
    <property type="match status" value="1"/>
</dbReference>
<dbReference type="PROSITE" id="PS00671">
    <property type="entry name" value="D_2_HYDROXYACID_DH_3"/>
    <property type="match status" value="1"/>
</dbReference>
<feature type="domain" description="D-isomer specific 2-hydroxyacid dehydrogenase NAD-binding" evidence="6">
    <location>
        <begin position="110"/>
        <end position="296"/>
    </location>
</feature>
<dbReference type="KEGG" id="sgj:IAG43_07990"/>
<dbReference type="PROSITE" id="PS00065">
    <property type="entry name" value="D_2_HYDROXYACID_DH_1"/>
    <property type="match status" value="1"/>
</dbReference>
<dbReference type="Proteomes" id="UP000516230">
    <property type="component" value="Chromosome"/>
</dbReference>
<keyword evidence="3" id="KW-0520">NAD</keyword>
<evidence type="ECO:0000259" key="6">
    <source>
        <dbReference type="Pfam" id="PF02826"/>
    </source>
</evidence>
<evidence type="ECO:0000256" key="4">
    <source>
        <dbReference type="RuleBase" id="RU003719"/>
    </source>
</evidence>
<keyword evidence="2 4" id="KW-0560">Oxidoreductase</keyword>
<dbReference type="SUPFAM" id="SSF52283">
    <property type="entry name" value="Formate/glycerate dehydrogenase catalytic domain-like"/>
    <property type="match status" value="1"/>
</dbReference>
<reference evidence="7 8" key="1">
    <citation type="submission" date="2020-08" db="EMBL/GenBank/DDBJ databases">
        <title>A novel species.</title>
        <authorList>
            <person name="Gao J."/>
        </authorList>
    </citation>
    <scope>NUCLEOTIDE SEQUENCE [LARGE SCALE GENOMIC DNA]</scope>
    <source>
        <strain evidence="7 8">CRPJ-33</strain>
    </source>
</reference>
<accession>A0A7H0HQS2</accession>
<evidence type="ECO:0000313" key="7">
    <source>
        <dbReference type="EMBL" id="QNP62888.1"/>
    </source>
</evidence>
<evidence type="ECO:0000313" key="8">
    <source>
        <dbReference type="Proteomes" id="UP000516230"/>
    </source>
</evidence>
<evidence type="ECO:0000256" key="1">
    <source>
        <dbReference type="ARBA" id="ARBA00005854"/>
    </source>
</evidence>
<proteinExistence type="inferred from homology"/>
<dbReference type="GO" id="GO:0051287">
    <property type="term" value="F:NAD binding"/>
    <property type="evidence" value="ECO:0007669"/>
    <property type="project" value="InterPro"/>
</dbReference>
<dbReference type="PANTHER" id="PTHR43026">
    <property type="entry name" value="2-HYDROXYACID DEHYDROGENASE HOMOLOG 1-RELATED"/>
    <property type="match status" value="1"/>
</dbReference>
<dbReference type="PROSITE" id="PS00670">
    <property type="entry name" value="D_2_HYDROXYACID_DH_2"/>
    <property type="match status" value="1"/>
</dbReference>
<evidence type="ECO:0000259" key="5">
    <source>
        <dbReference type="Pfam" id="PF00389"/>
    </source>
</evidence>
<protein>
    <submittedName>
        <fullName evidence="7">2-hydroxyacid dehydrogenase</fullName>
    </submittedName>
</protein>
<dbReference type="Pfam" id="PF02826">
    <property type="entry name" value="2-Hacid_dh_C"/>
    <property type="match status" value="1"/>
</dbReference>
<dbReference type="CDD" id="cd12183">
    <property type="entry name" value="LDH_like_2"/>
    <property type="match status" value="1"/>
</dbReference>
<dbReference type="InterPro" id="IPR006140">
    <property type="entry name" value="D-isomer_DH_NAD-bd"/>
</dbReference>
<dbReference type="InterPro" id="IPR058205">
    <property type="entry name" value="D-LDH-like"/>
</dbReference>